<dbReference type="CDD" id="cd05374">
    <property type="entry name" value="17beta-HSD-like_SDR_c"/>
    <property type="match status" value="1"/>
</dbReference>
<proteinExistence type="inferred from homology"/>
<dbReference type="NCBIfam" id="NF006114">
    <property type="entry name" value="PRK08263.1"/>
    <property type="match status" value="1"/>
</dbReference>
<dbReference type="PRINTS" id="PR00081">
    <property type="entry name" value="GDHRDH"/>
</dbReference>
<evidence type="ECO:0000256" key="1">
    <source>
        <dbReference type="ARBA" id="ARBA00006484"/>
    </source>
</evidence>
<protein>
    <submittedName>
        <fullName evidence="4">Short chain dehydrogenase</fullName>
    </submittedName>
</protein>
<dbReference type="PROSITE" id="PS00061">
    <property type="entry name" value="ADH_SHORT"/>
    <property type="match status" value="1"/>
</dbReference>
<dbReference type="InterPro" id="IPR002347">
    <property type="entry name" value="SDR_fam"/>
</dbReference>
<dbReference type="SUPFAM" id="SSF51735">
    <property type="entry name" value="NAD(P)-binding Rossmann-fold domains"/>
    <property type="match status" value="1"/>
</dbReference>
<dbReference type="Pfam" id="PF00106">
    <property type="entry name" value="adh_short"/>
    <property type="match status" value="1"/>
</dbReference>
<keyword evidence="2" id="KW-0560">Oxidoreductase</keyword>
<dbReference type="Gene3D" id="3.40.50.720">
    <property type="entry name" value="NAD(P)-binding Rossmann-like Domain"/>
    <property type="match status" value="1"/>
</dbReference>
<evidence type="ECO:0000256" key="2">
    <source>
        <dbReference type="ARBA" id="ARBA00023002"/>
    </source>
</evidence>
<dbReference type="PANTHER" id="PTHR43976:SF16">
    <property type="entry name" value="SHORT-CHAIN DEHYDROGENASE_REDUCTASE FAMILY PROTEIN"/>
    <property type="match status" value="1"/>
</dbReference>
<gene>
    <name evidence="4" type="ORF">O3I_019400</name>
</gene>
<dbReference type="EMBL" id="CP003876">
    <property type="protein sequence ID" value="AFU01839.1"/>
    <property type="molecule type" value="Genomic_DNA"/>
</dbReference>
<dbReference type="InterPro" id="IPR051911">
    <property type="entry name" value="SDR_oxidoreductase"/>
</dbReference>
<comment type="similarity">
    <text evidence="1 3">Belongs to the short-chain dehydrogenases/reductases (SDR) family.</text>
</comment>
<organism evidence="4 5">
    <name type="scientific">Nocardia brasiliensis (strain ATCC 700358 / HUJEG-1)</name>
    <dbReference type="NCBI Taxonomy" id="1133849"/>
    <lineage>
        <taxon>Bacteria</taxon>
        <taxon>Bacillati</taxon>
        <taxon>Actinomycetota</taxon>
        <taxon>Actinomycetes</taxon>
        <taxon>Mycobacteriales</taxon>
        <taxon>Nocardiaceae</taxon>
        <taxon>Nocardia</taxon>
    </lineage>
</organism>
<dbReference type="KEGG" id="nbr:O3I_019400"/>
<keyword evidence="5" id="KW-1185">Reference proteome</keyword>
<evidence type="ECO:0000313" key="5">
    <source>
        <dbReference type="Proteomes" id="UP000006304"/>
    </source>
</evidence>
<evidence type="ECO:0000256" key="3">
    <source>
        <dbReference type="RuleBase" id="RU000363"/>
    </source>
</evidence>
<sequence length="268" mass="28651">MSKVWFITGVSRGLGREWAAAALERGDRVAGTARDLTALAGQAGEFPGTFLPLRLDVTDRAGVHAAVEQAVQHFGHLDIVVNNAGFAQFGMVEELTEEQIRAELETNLLGPLWVTQAALPYLRAREAGHIIQVSSVWGLLAAANTGAYSASKWALEGLSQSLADEVAGFGIHVTVLEPASYDTGFALTQFTTANAVYDAARAAIDYSGQPLGAPRATRSALLAVVDADKPPRRLLLGQGALRYVTTEYEARMAQWREWASVSEAAQGN</sequence>
<dbReference type="InterPro" id="IPR020904">
    <property type="entry name" value="Sc_DH/Rdtase_CS"/>
</dbReference>
<dbReference type="Proteomes" id="UP000006304">
    <property type="component" value="Chromosome"/>
</dbReference>
<dbReference type="HOGENOM" id="CLU_010194_2_9_11"/>
<dbReference type="AlphaFoldDB" id="K0EXS4"/>
<dbReference type="eggNOG" id="COG4221">
    <property type="taxonomic scope" value="Bacteria"/>
</dbReference>
<accession>K0EXS4</accession>
<dbReference type="PANTHER" id="PTHR43976">
    <property type="entry name" value="SHORT CHAIN DEHYDROGENASE"/>
    <property type="match status" value="1"/>
</dbReference>
<dbReference type="GO" id="GO:0016491">
    <property type="term" value="F:oxidoreductase activity"/>
    <property type="evidence" value="ECO:0007669"/>
    <property type="project" value="UniProtKB-KW"/>
</dbReference>
<name>K0EXS4_NOCB7</name>
<dbReference type="PRINTS" id="PR00080">
    <property type="entry name" value="SDRFAMILY"/>
</dbReference>
<reference evidence="4 5" key="1">
    <citation type="journal article" date="2012" name="J. Bacteriol.">
        <title>Complete genome sequence of Nocardia brasiliensis HUJEG-1.</title>
        <authorList>
            <person name="Vera-Cabrera L."/>
            <person name="Ortiz-Lopez R."/>
            <person name="Elizondo-Gonzalez R."/>
            <person name="Perez-Maya A.A."/>
            <person name="Ocampo-Candiani J."/>
        </authorList>
    </citation>
    <scope>NUCLEOTIDE SEQUENCE [LARGE SCALE GENOMIC DNA]</scope>
    <source>
        <strain evidence="5">ATCC 700358</strain>
    </source>
</reference>
<dbReference type="RefSeq" id="WP_014984694.1">
    <property type="nucleotide sequence ID" value="NC_018681.1"/>
</dbReference>
<dbReference type="STRING" id="1133849.O3I_019400"/>
<dbReference type="InterPro" id="IPR036291">
    <property type="entry name" value="NAD(P)-bd_dom_sf"/>
</dbReference>
<evidence type="ECO:0000313" key="4">
    <source>
        <dbReference type="EMBL" id="AFU01839.1"/>
    </source>
</evidence>